<evidence type="ECO:0000256" key="2">
    <source>
        <dbReference type="SAM" id="Phobius"/>
    </source>
</evidence>
<feature type="compositionally biased region" description="Gly residues" evidence="1">
    <location>
        <begin position="114"/>
        <end position="124"/>
    </location>
</feature>
<accession>A0ABV9WWR2</accession>
<dbReference type="Pfam" id="PF20087">
    <property type="entry name" value="DUF6479"/>
    <property type="match status" value="1"/>
</dbReference>
<dbReference type="InterPro" id="IPR045513">
    <property type="entry name" value="DUF6479"/>
</dbReference>
<feature type="compositionally biased region" description="Basic and acidic residues" evidence="1">
    <location>
        <begin position="65"/>
        <end position="84"/>
    </location>
</feature>
<keyword evidence="2" id="KW-1133">Transmembrane helix</keyword>
<gene>
    <name evidence="3" type="ORF">ACFPRC_17395</name>
</gene>
<evidence type="ECO:0000313" key="4">
    <source>
        <dbReference type="Proteomes" id="UP001595855"/>
    </source>
</evidence>
<feature type="transmembrane region" description="Helical" evidence="2">
    <location>
        <begin position="15"/>
        <end position="37"/>
    </location>
</feature>
<keyword evidence="2" id="KW-0812">Transmembrane</keyword>
<keyword evidence="4" id="KW-1185">Reference proteome</keyword>
<evidence type="ECO:0000256" key="1">
    <source>
        <dbReference type="SAM" id="MobiDB-lite"/>
    </source>
</evidence>
<keyword evidence="2" id="KW-0472">Membrane</keyword>
<feature type="compositionally biased region" description="Basic and acidic residues" evidence="1">
    <location>
        <begin position="91"/>
        <end position="104"/>
    </location>
</feature>
<proteinExistence type="predicted"/>
<sequence>MSTATYVLLAAPLDGGLTVLVVFVIGLVIAGALIWAVRTGMRVMDREPARPRADEQPHLPATGPVHEEREMREPDEIPLHEDGSPRLMPYELHHSGSRRGEDQKRRRWLPGSSGAFGSGGPGHV</sequence>
<protein>
    <submittedName>
        <fullName evidence="3">DUF6479 family protein</fullName>
    </submittedName>
</protein>
<feature type="compositionally biased region" description="Basic and acidic residues" evidence="1">
    <location>
        <begin position="46"/>
        <end position="57"/>
    </location>
</feature>
<reference evidence="4" key="1">
    <citation type="journal article" date="2019" name="Int. J. Syst. Evol. Microbiol.">
        <title>The Global Catalogue of Microorganisms (GCM) 10K type strain sequencing project: providing services to taxonomists for standard genome sequencing and annotation.</title>
        <authorList>
            <consortium name="The Broad Institute Genomics Platform"/>
            <consortium name="The Broad Institute Genome Sequencing Center for Infectious Disease"/>
            <person name="Wu L."/>
            <person name="Ma J."/>
        </authorList>
    </citation>
    <scope>NUCLEOTIDE SEQUENCE [LARGE SCALE GENOMIC DNA]</scope>
    <source>
        <strain evidence="4">CGMCC 4.1542</strain>
    </source>
</reference>
<comment type="caution">
    <text evidence="3">The sequence shown here is derived from an EMBL/GenBank/DDBJ whole genome shotgun (WGS) entry which is preliminary data.</text>
</comment>
<feature type="region of interest" description="Disordered" evidence="1">
    <location>
        <begin position="46"/>
        <end position="124"/>
    </location>
</feature>
<dbReference type="RefSeq" id="WP_271319371.1">
    <property type="nucleotide sequence ID" value="NZ_BAAATN010000005.1"/>
</dbReference>
<evidence type="ECO:0000313" key="3">
    <source>
        <dbReference type="EMBL" id="MFC5016649.1"/>
    </source>
</evidence>
<dbReference type="EMBL" id="JBHSJO010000001">
    <property type="protein sequence ID" value="MFC5016649.1"/>
    <property type="molecule type" value="Genomic_DNA"/>
</dbReference>
<organism evidence="3 4">
    <name type="scientific">Streptomyces lienomycini</name>
    <dbReference type="NCBI Taxonomy" id="284035"/>
    <lineage>
        <taxon>Bacteria</taxon>
        <taxon>Bacillati</taxon>
        <taxon>Actinomycetota</taxon>
        <taxon>Actinomycetes</taxon>
        <taxon>Kitasatosporales</taxon>
        <taxon>Streptomycetaceae</taxon>
        <taxon>Streptomyces</taxon>
    </lineage>
</organism>
<name>A0ABV9WWR2_9ACTN</name>
<dbReference type="Proteomes" id="UP001595855">
    <property type="component" value="Unassembled WGS sequence"/>
</dbReference>